<organism evidence="1 2">
    <name type="scientific">Desmophyllum pertusum</name>
    <dbReference type="NCBI Taxonomy" id="174260"/>
    <lineage>
        <taxon>Eukaryota</taxon>
        <taxon>Metazoa</taxon>
        <taxon>Cnidaria</taxon>
        <taxon>Anthozoa</taxon>
        <taxon>Hexacorallia</taxon>
        <taxon>Scleractinia</taxon>
        <taxon>Caryophylliina</taxon>
        <taxon>Caryophylliidae</taxon>
        <taxon>Desmophyllum</taxon>
    </lineage>
</organism>
<evidence type="ECO:0000313" key="1">
    <source>
        <dbReference type="EMBL" id="KAJ7376126.1"/>
    </source>
</evidence>
<protein>
    <submittedName>
        <fullName evidence="1">Uncharacterized protein</fullName>
    </submittedName>
</protein>
<reference evidence="1" key="1">
    <citation type="submission" date="2023-01" db="EMBL/GenBank/DDBJ databases">
        <title>Genome assembly of the deep-sea coral Lophelia pertusa.</title>
        <authorList>
            <person name="Herrera S."/>
            <person name="Cordes E."/>
        </authorList>
    </citation>
    <scope>NUCLEOTIDE SEQUENCE</scope>
    <source>
        <strain evidence="1">USNM1676648</strain>
        <tissue evidence="1">Polyp</tissue>
    </source>
</reference>
<dbReference type="EMBL" id="MU826413">
    <property type="protein sequence ID" value="KAJ7376126.1"/>
    <property type="molecule type" value="Genomic_DNA"/>
</dbReference>
<gene>
    <name evidence="1" type="ORF">OS493_036730</name>
</gene>
<dbReference type="Proteomes" id="UP001163046">
    <property type="component" value="Unassembled WGS sequence"/>
</dbReference>
<evidence type="ECO:0000313" key="2">
    <source>
        <dbReference type="Proteomes" id="UP001163046"/>
    </source>
</evidence>
<dbReference type="AlphaFoldDB" id="A0A9W9Z6K0"/>
<proteinExistence type="predicted"/>
<name>A0A9W9Z6K0_9CNID</name>
<sequence length="85" mass="8992">MKSEMSNLLPIAAAKVLKVPIIVFTSLQHFPIVPVVPSDAIIIGSCVHVAYNAAGFGGFYDVGTYVSSSIVLPKLMTDPCGKAQR</sequence>
<keyword evidence="2" id="KW-1185">Reference proteome</keyword>
<accession>A0A9W9Z6K0</accession>
<comment type="caution">
    <text evidence="1">The sequence shown here is derived from an EMBL/GenBank/DDBJ whole genome shotgun (WGS) entry which is preliminary data.</text>
</comment>